<dbReference type="OrthoDB" id="693760at2759"/>
<name>A0A5J9WQQ7_9POAL</name>
<feature type="domain" description="F-box" evidence="2">
    <location>
        <begin position="27"/>
        <end position="63"/>
    </location>
</feature>
<evidence type="ECO:0000256" key="1">
    <source>
        <dbReference type="SAM" id="MobiDB-lite"/>
    </source>
</evidence>
<reference evidence="4 5" key="1">
    <citation type="journal article" date="2019" name="Sci. Rep.">
        <title>A high-quality genome of Eragrostis curvula grass provides insights into Poaceae evolution and supports new strategies to enhance forage quality.</title>
        <authorList>
            <person name="Carballo J."/>
            <person name="Santos B.A.C.M."/>
            <person name="Zappacosta D."/>
            <person name="Garbus I."/>
            <person name="Selva J.P."/>
            <person name="Gallo C.A."/>
            <person name="Diaz A."/>
            <person name="Albertini E."/>
            <person name="Caccamo M."/>
            <person name="Echenique V."/>
        </authorList>
    </citation>
    <scope>NUCLEOTIDE SEQUENCE [LARGE SCALE GENOMIC DNA]</scope>
    <source>
        <strain evidence="5">cv. Victoria</strain>
        <tissue evidence="4">Leaf</tissue>
    </source>
</reference>
<feature type="region of interest" description="Disordered" evidence="1">
    <location>
        <begin position="1"/>
        <end position="20"/>
    </location>
</feature>
<dbReference type="PANTHER" id="PTHR34709:SF61">
    <property type="entry name" value="OS07G0229100 PROTEIN"/>
    <property type="match status" value="1"/>
</dbReference>
<organism evidence="4 5">
    <name type="scientific">Eragrostis curvula</name>
    <name type="common">weeping love grass</name>
    <dbReference type="NCBI Taxonomy" id="38414"/>
    <lineage>
        <taxon>Eukaryota</taxon>
        <taxon>Viridiplantae</taxon>
        <taxon>Streptophyta</taxon>
        <taxon>Embryophyta</taxon>
        <taxon>Tracheophyta</taxon>
        <taxon>Spermatophyta</taxon>
        <taxon>Magnoliopsida</taxon>
        <taxon>Liliopsida</taxon>
        <taxon>Poales</taxon>
        <taxon>Poaceae</taxon>
        <taxon>PACMAD clade</taxon>
        <taxon>Chloridoideae</taxon>
        <taxon>Eragrostideae</taxon>
        <taxon>Eragrostidinae</taxon>
        <taxon>Eragrostis</taxon>
    </lineage>
</organism>
<sequence>MAQSSGEVAAKRTKLSPSGADAGEDHFSALHDDILVLILLRLGTIAEAVRTSVLSRRWRRTWALLPELAFCSAPDNRHVLEVLAAPDAPALRRILVVTKDDAPASVGAWLPLAAGRLSGDLMYHNSVEGRKEEEGNVTIALPCFGKATKVVLNLGFFALALPSTGTFTVLTDLFLERVRFRGTCELGEVVSSPRCPCLLKLIIRRAWGVARLTIQSESLLQMDLSYLNGLQQLNIDAPVLNEFNLHYCFGLNQQKPIANISAPQLMSLLWRDVYDPSYVRLGNLGQQQRLSPSIIMAYGGHHHNRYNREVLQLLQHFQVIQTLNIVLGYPQEDIGNFQYLMEDITHLPHVTFLSLYVMNGRHAFGASSFHVLRLCTGIRRLSLVLHTNRNLEAQSTCPSSCICDQPTIWKIDKLLLNCLQEVAITNLKGAEHEFAFVERLLSCAGVLEKLRITFDYSVSKSKAKELHQRLSCISRPETQMEYYMYRDMGSEVRGLALARR</sequence>
<evidence type="ECO:0000313" key="4">
    <source>
        <dbReference type="EMBL" id="TVU50468.1"/>
    </source>
</evidence>
<dbReference type="Pfam" id="PF24758">
    <property type="entry name" value="LRR_At5g56370"/>
    <property type="match status" value="1"/>
</dbReference>
<dbReference type="EMBL" id="RWGY01000002">
    <property type="protein sequence ID" value="TVU50468.1"/>
    <property type="molecule type" value="Genomic_DNA"/>
</dbReference>
<gene>
    <name evidence="4" type="ORF">EJB05_01840</name>
</gene>
<dbReference type="AlphaFoldDB" id="A0A5J9WQQ7"/>
<proteinExistence type="predicted"/>
<dbReference type="Proteomes" id="UP000324897">
    <property type="component" value="Chromosome 6"/>
</dbReference>
<dbReference type="Pfam" id="PF00646">
    <property type="entry name" value="F-box"/>
    <property type="match status" value="1"/>
</dbReference>
<evidence type="ECO:0000259" key="2">
    <source>
        <dbReference type="Pfam" id="PF00646"/>
    </source>
</evidence>
<dbReference type="InterPro" id="IPR001810">
    <property type="entry name" value="F-box_dom"/>
</dbReference>
<comment type="caution">
    <text evidence="4">The sequence shown here is derived from an EMBL/GenBank/DDBJ whole genome shotgun (WGS) entry which is preliminary data.</text>
</comment>
<evidence type="ECO:0008006" key="6">
    <source>
        <dbReference type="Google" id="ProtNLM"/>
    </source>
</evidence>
<dbReference type="InterPro" id="IPR036047">
    <property type="entry name" value="F-box-like_dom_sf"/>
</dbReference>
<dbReference type="PANTHER" id="PTHR34709">
    <property type="entry name" value="OS10G0396666 PROTEIN"/>
    <property type="match status" value="1"/>
</dbReference>
<evidence type="ECO:0000259" key="3">
    <source>
        <dbReference type="Pfam" id="PF24758"/>
    </source>
</evidence>
<dbReference type="InterPro" id="IPR055411">
    <property type="entry name" value="LRR_FXL15/At3g58940/PEG3-like"/>
</dbReference>
<evidence type="ECO:0000313" key="5">
    <source>
        <dbReference type="Proteomes" id="UP000324897"/>
    </source>
</evidence>
<dbReference type="SUPFAM" id="SSF81383">
    <property type="entry name" value="F-box domain"/>
    <property type="match status" value="1"/>
</dbReference>
<dbReference type="Gramene" id="TVU50468">
    <property type="protein sequence ID" value="TVU50468"/>
    <property type="gene ID" value="EJB05_01840"/>
</dbReference>
<protein>
    <recommendedName>
        <fullName evidence="6">FBD domain-containing protein</fullName>
    </recommendedName>
</protein>
<dbReference type="InterPro" id="IPR055312">
    <property type="entry name" value="FBL15-like"/>
</dbReference>
<accession>A0A5J9WQQ7</accession>
<keyword evidence="5" id="KW-1185">Reference proteome</keyword>
<feature type="domain" description="F-box/LRR-repeat protein 15/At3g58940/PEG3-like LRR" evidence="3">
    <location>
        <begin position="143"/>
        <end position="268"/>
    </location>
</feature>